<evidence type="ECO:0000313" key="1">
    <source>
        <dbReference type="EMBL" id="MFC5005470.1"/>
    </source>
</evidence>
<comment type="caution">
    <text evidence="1">The sequence shown here is derived from an EMBL/GenBank/DDBJ whole genome shotgun (WGS) entry which is preliminary data.</text>
</comment>
<dbReference type="RefSeq" id="WP_380126109.1">
    <property type="nucleotide sequence ID" value="NZ_JBHSIU010000076.1"/>
</dbReference>
<dbReference type="Proteomes" id="UP001595912">
    <property type="component" value="Unassembled WGS sequence"/>
</dbReference>
<evidence type="ECO:0000313" key="2">
    <source>
        <dbReference type="Proteomes" id="UP001595912"/>
    </source>
</evidence>
<protein>
    <submittedName>
        <fullName evidence="1">Uncharacterized protein</fullName>
    </submittedName>
</protein>
<proteinExistence type="predicted"/>
<reference evidence="2" key="1">
    <citation type="journal article" date="2019" name="Int. J. Syst. Evol. Microbiol.">
        <title>The Global Catalogue of Microorganisms (GCM) 10K type strain sequencing project: providing services to taxonomists for standard genome sequencing and annotation.</title>
        <authorList>
            <consortium name="The Broad Institute Genomics Platform"/>
            <consortium name="The Broad Institute Genome Sequencing Center for Infectious Disease"/>
            <person name="Wu L."/>
            <person name="Ma J."/>
        </authorList>
    </citation>
    <scope>NUCLEOTIDE SEQUENCE [LARGE SCALE GENOMIC DNA]</scope>
    <source>
        <strain evidence="2">CGMCC 4.7152</strain>
    </source>
</reference>
<organism evidence="1 2">
    <name type="scientific">Dactylosporangium cerinum</name>
    <dbReference type="NCBI Taxonomy" id="1434730"/>
    <lineage>
        <taxon>Bacteria</taxon>
        <taxon>Bacillati</taxon>
        <taxon>Actinomycetota</taxon>
        <taxon>Actinomycetes</taxon>
        <taxon>Micromonosporales</taxon>
        <taxon>Micromonosporaceae</taxon>
        <taxon>Dactylosporangium</taxon>
    </lineage>
</organism>
<keyword evidence="2" id="KW-1185">Reference proteome</keyword>
<name>A0ABV9WD44_9ACTN</name>
<sequence>MKTTTKEMAMYQSNLLWHTSTMTEERRREAEWHLARAAAKWRRVFHRRREIPKHVA</sequence>
<gene>
    <name evidence="1" type="ORF">ACFPIJ_47560</name>
</gene>
<accession>A0ABV9WD44</accession>
<dbReference type="EMBL" id="JBHSIU010000076">
    <property type="protein sequence ID" value="MFC5005470.1"/>
    <property type="molecule type" value="Genomic_DNA"/>
</dbReference>